<evidence type="ECO:0000256" key="1">
    <source>
        <dbReference type="ARBA" id="ARBA00022603"/>
    </source>
</evidence>
<dbReference type="GO" id="GO:0032259">
    <property type="term" value="P:methylation"/>
    <property type="evidence" value="ECO:0007669"/>
    <property type="project" value="UniProtKB-KW"/>
</dbReference>
<keyword evidence="2 5" id="KW-0808">Transferase</keyword>
<comment type="caution">
    <text evidence="3">Lacks conserved residue(s) required for the propagation of feature annotation.</text>
</comment>
<evidence type="ECO:0000256" key="2">
    <source>
        <dbReference type="ARBA" id="ARBA00022679"/>
    </source>
</evidence>
<dbReference type="GO" id="GO:0008168">
    <property type="term" value="F:methyltransferase activity"/>
    <property type="evidence" value="ECO:0007669"/>
    <property type="project" value="UniProtKB-KW"/>
</dbReference>
<gene>
    <name evidence="5" type="ORF">H6X83_00985</name>
</gene>
<keyword evidence="6" id="KW-1185">Reference proteome</keyword>
<evidence type="ECO:0000313" key="6">
    <source>
        <dbReference type="Proteomes" id="UP000516046"/>
    </source>
</evidence>
<dbReference type="Proteomes" id="UP000516046">
    <property type="component" value="Chromosome"/>
</dbReference>
<dbReference type="KEGG" id="caml:H6X83_00985"/>
<dbReference type="AlphaFoldDB" id="A0A7G9WHV9"/>
<proteinExistence type="predicted"/>
<dbReference type="PANTHER" id="PTHR11103:SF18">
    <property type="entry name" value="SLR1189 PROTEIN"/>
    <property type="match status" value="1"/>
</dbReference>
<name>A0A7G9WHV9_9FIRM</name>
<protein>
    <submittedName>
        <fullName evidence="5">Homocysteine S-methyltransferase family protein</fullName>
    </submittedName>
</protein>
<dbReference type="EMBL" id="CP060696">
    <property type="protein sequence ID" value="QNO18271.1"/>
    <property type="molecule type" value="Genomic_DNA"/>
</dbReference>
<reference evidence="5 6" key="1">
    <citation type="submission" date="2020-08" db="EMBL/GenBank/DDBJ databases">
        <authorList>
            <person name="Ren C."/>
            <person name="Gu Y."/>
            <person name="Xu Y."/>
        </authorList>
    </citation>
    <scope>NUCLEOTIDE SEQUENCE [LARGE SCALE GENOMIC DNA]</scope>
    <source>
        <strain evidence="5 6">LBM18003</strain>
    </source>
</reference>
<dbReference type="InterPro" id="IPR003726">
    <property type="entry name" value="HCY_dom"/>
</dbReference>
<feature type="domain" description="Hcy-binding" evidence="4">
    <location>
        <begin position="1"/>
        <end position="270"/>
    </location>
</feature>
<dbReference type="Pfam" id="PF02574">
    <property type="entry name" value="S-methyl_trans"/>
    <property type="match status" value="1"/>
</dbReference>
<dbReference type="PROSITE" id="PS50970">
    <property type="entry name" value="HCY"/>
    <property type="match status" value="1"/>
</dbReference>
<sequence>MDDFPYPLPMLLDGGAATNLSAAGMPDDVCMEQWAAEHPDVLRAVQKGFLAAGSDTILAPTFRANRSSLAQYGLAEKVEELNRRLVVMSRENANGHLVGALVGPSSLLVPPHGDADFDDVYDIYREQVRALENAGADFLLAASQTSLSDMRALVLAARTNDLPVFVTIAVDEDGRTPTNATLLPVLLTLQAMGADAVGLNFACSPDTMIPLMKDAASHTEIPLIARPSNSSMEPQEWAQSMRRLMDAGASIVGGCLSTTPAHILALKPLLKGFMPPKVPEEPDCYAAAIESEAFFLADDLMFSRPLMCSAKLGDELIALDDEQASVTLVCVNDLADADILAAAAHLTRQPIAVHADSKPILDAALRYFQGRLIIDSSCEIEPEVLEPLAKKYGAILY</sequence>
<dbReference type="SUPFAM" id="SSF82282">
    <property type="entry name" value="Homocysteine S-methyltransferase"/>
    <property type="match status" value="1"/>
</dbReference>
<evidence type="ECO:0000313" key="5">
    <source>
        <dbReference type="EMBL" id="QNO18271.1"/>
    </source>
</evidence>
<dbReference type="Gene3D" id="3.20.20.330">
    <property type="entry name" value="Homocysteine-binding-like domain"/>
    <property type="match status" value="1"/>
</dbReference>
<organism evidence="5 6">
    <name type="scientific">Caproicibacterium amylolyticum</name>
    <dbReference type="NCBI Taxonomy" id="2766537"/>
    <lineage>
        <taxon>Bacteria</taxon>
        <taxon>Bacillati</taxon>
        <taxon>Bacillota</taxon>
        <taxon>Clostridia</taxon>
        <taxon>Eubacteriales</taxon>
        <taxon>Oscillospiraceae</taxon>
        <taxon>Caproicibacterium</taxon>
    </lineage>
</organism>
<dbReference type="PANTHER" id="PTHR11103">
    <property type="entry name" value="SLR1189 PROTEIN"/>
    <property type="match status" value="1"/>
</dbReference>
<evidence type="ECO:0000259" key="4">
    <source>
        <dbReference type="PROSITE" id="PS50970"/>
    </source>
</evidence>
<dbReference type="RefSeq" id="WP_212507337.1">
    <property type="nucleotide sequence ID" value="NZ_CP060696.1"/>
</dbReference>
<keyword evidence="1 5" id="KW-0489">Methyltransferase</keyword>
<dbReference type="InterPro" id="IPR036589">
    <property type="entry name" value="HCY_dom_sf"/>
</dbReference>
<accession>A0A7G9WHV9</accession>
<evidence type="ECO:0000256" key="3">
    <source>
        <dbReference type="PROSITE-ProRule" id="PRU00333"/>
    </source>
</evidence>